<dbReference type="EMBL" id="JACBKZ010000009">
    <property type="protein sequence ID" value="KAF5943169.1"/>
    <property type="molecule type" value="Genomic_DNA"/>
</dbReference>
<organism evidence="2 3">
    <name type="scientific">Camellia sinensis</name>
    <name type="common">Tea plant</name>
    <name type="synonym">Thea sinensis</name>
    <dbReference type="NCBI Taxonomy" id="4442"/>
    <lineage>
        <taxon>Eukaryota</taxon>
        <taxon>Viridiplantae</taxon>
        <taxon>Streptophyta</taxon>
        <taxon>Embryophyta</taxon>
        <taxon>Tracheophyta</taxon>
        <taxon>Spermatophyta</taxon>
        <taxon>Magnoliopsida</taxon>
        <taxon>eudicotyledons</taxon>
        <taxon>Gunneridae</taxon>
        <taxon>Pentapetalae</taxon>
        <taxon>asterids</taxon>
        <taxon>Ericales</taxon>
        <taxon>Theaceae</taxon>
        <taxon>Camellia</taxon>
    </lineage>
</organism>
<accession>A0A7J7GQW3</accession>
<reference evidence="2 3" key="2">
    <citation type="submission" date="2020-07" db="EMBL/GenBank/DDBJ databases">
        <title>Genome assembly of wild tea tree DASZ reveals pedigree and selection history of tea varieties.</title>
        <authorList>
            <person name="Zhang W."/>
        </authorList>
    </citation>
    <scope>NUCLEOTIDE SEQUENCE [LARGE SCALE GENOMIC DNA]</scope>
    <source>
        <strain evidence="3">cv. G240</strain>
        <tissue evidence="2">Leaf</tissue>
    </source>
</reference>
<evidence type="ECO:0000313" key="2">
    <source>
        <dbReference type="EMBL" id="KAF5943169.1"/>
    </source>
</evidence>
<gene>
    <name evidence="2" type="ORF">HYC85_020811</name>
</gene>
<evidence type="ECO:0000313" key="3">
    <source>
        <dbReference type="Proteomes" id="UP000593564"/>
    </source>
</evidence>
<comment type="caution">
    <text evidence="2">The sequence shown here is derived from an EMBL/GenBank/DDBJ whole genome shotgun (WGS) entry which is preliminary data.</text>
</comment>
<sequence>MSPNPWPPFPTALQAAGQNDVVLIFFFFSSFYFSASFFVCLLFVNPNPSLRETNKEGDTDG</sequence>
<feature type="transmembrane region" description="Helical" evidence="1">
    <location>
        <begin position="20"/>
        <end position="44"/>
    </location>
</feature>
<reference evidence="3" key="1">
    <citation type="journal article" date="2020" name="Nat. Commun.">
        <title>Genome assembly of wild tea tree DASZ reveals pedigree and selection history of tea varieties.</title>
        <authorList>
            <person name="Zhang W."/>
            <person name="Zhang Y."/>
            <person name="Qiu H."/>
            <person name="Guo Y."/>
            <person name="Wan H."/>
            <person name="Zhang X."/>
            <person name="Scossa F."/>
            <person name="Alseekh S."/>
            <person name="Zhang Q."/>
            <person name="Wang P."/>
            <person name="Xu L."/>
            <person name="Schmidt M.H."/>
            <person name="Jia X."/>
            <person name="Li D."/>
            <person name="Zhu A."/>
            <person name="Guo F."/>
            <person name="Chen W."/>
            <person name="Ni D."/>
            <person name="Usadel B."/>
            <person name="Fernie A.R."/>
            <person name="Wen W."/>
        </authorList>
    </citation>
    <scope>NUCLEOTIDE SEQUENCE [LARGE SCALE GENOMIC DNA]</scope>
    <source>
        <strain evidence="3">cv. G240</strain>
    </source>
</reference>
<keyword evidence="3" id="KW-1185">Reference proteome</keyword>
<evidence type="ECO:0000256" key="1">
    <source>
        <dbReference type="SAM" id="Phobius"/>
    </source>
</evidence>
<keyword evidence="1" id="KW-0472">Membrane</keyword>
<keyword evidence="1" id="KW-0812">Transmembrane</keyword>
<protein>
    <submittedName>
        <fullName evidence="2">Uncharacterized protein</fullName>
    </submittedName>
</protein>
<name>A0A7J7GQW3_CAMSI</name>
<proteinExistence type="predicted"/>
<dbReference type="AlphaFoldDB" id="A0A7J7GQW3"/>
<keyword evidence="1" id="KW-1133">Transmembrane helix</keyword>
<dbReference type="Proteomes" id="UP000593564">
    <property type="component" value="Unassembled WGS sequence"/>
</dbReference>